<dbReference type="Proteomes" id="UP001163823">
    <property type="component" value="Chromosome 7"/>
</dbReference>
<dbReference type="GO" id="GO:0016491">
    <property type="term" value="F:oxidoreductase activity"/>
    <property type="evidence" value="ECO:0007669"/>
    <property type="project" value="InterPro"/>
</dbReference>
<dbReference type="InterPro" id="IPR013154">
    <property type="entry name" value="ADH-like_N"/>
</dbReference>
<evidence type="ECO:0000313" key="2">
    <source>
        <dbReference type="EMBL" id="KAJ7961608.1"/>
    </source>
</evidence>
<reference evidence="2" key="1">
    <citation type="journal article" date="2023" name="Science">
        <title>Elucidation of the pathway for biosynthesis of saponin adjuvants from the soapbark tree.</title>
        <authorList>
            <person name="Reed J."/>
            <person name="Orme A."/>
            <person name="El-Demerdash A."/>
            <person name="Owen C."/>
            <person name="Martin L.B.B."/>
            <person name="Misra R.C."/>
            <person name="Kikuchi S."/>
            <person name="Rejzek M."/>
            <person name="Martin A.C."/>
            <person name="Harkess A."/>
            <person name="Leebens-Mack J."/>
            <person name="Louveau T."/>
            <person name="Stephenson M.J."/>
            <person name="Osbourn A."/>
        </authorList>
    </citation>
    <scope>NUCLEOTIDE SEQUENCE</scope>
    <source>
        <strain evidence="2">S10</strain>
    </source>
</reference>
<dbReference type="InterPro" id="IPR036291">
    <property type="entry name" value="NAD(P)-bd_dom_sf"/>
</dbReference>
<dbReference type="PANTHER" id="PTHR44013:SF1">
    <property type="entry name" value="ZINC-TYPE ALCOHOL DEHYDROGENASE-LIKE PROTEIN C16A3.02C"/>
    <property type="match status" value="1"/>
</dbReference>
<dbReference type="Gene3D" id="3.90.180.10">
    <property type="entry name" value="Medium-chain alcohol dehydrogenases, catalytic domain"/>
    <property type="match status" value="1"/>
</dbReference>
<dbReference type="Gene3D" id="3.40.50.720">
    <property type="entry name" value="NAD(P)-binding Rossmann-like Domain"/>
    <property type="match status" value="1"/>
</dbReference>
<dbReference type="PANTHER" id="PTHR44013">
    <property type="entry name" value="ZINC-TYPE ALCOHOL DEHYDROGENASE-LIKE PROTEIN C16A3.02C"/>
    <property type="match status" value="1"/>
</dbReference>
<dbReference type="CDD" id="cd08267">
    <property type="entry name" value="MDR1"/>
    <property type="match status" value="1"/>
</dbReference>
<protein>
    <submittedName>
        <fullName evidence="2">Quinone-oxidoreductase</fullName>
    </submittedName>
</protein>
<dbReference type="InterPro" id="IPR052733">
    <property type="entry name" value="Chloroplast_QOR"/>
</dbReference>
<gene>
    <name evidence="2" type="ORF">O6P43_016935</name>
</gene>
<dbReference type="Pfam" id="PF13602">
    <property type="entry name" value="ADH_zinc_N_2"/>
    <property type="match status" value="1"/>
</dbReference>
<comment type="caution">
    <text evidence="2">The sequence shown here is derived from an EMBL/GenBank/DDBJ whole genome shotgun (WGS) entry which is preliminary data.</text>
</comment>
<evidence type="ECO:0000259" key="1">
    <source>
        <dbReference type="SMART" id="SM00829"/>
    </source>
</evidence>
<organism evidence="2 3">
    <name type="scientific">Quillaja saponaria</name>
    <name type="common">Soap bark tree</name>
    <dbReference type="NCBI Taxonomy" id="32244"/>
    <lineage>
        <taxon>Eukaryota</taxon>
        <taxon>Viridiplantae</taxon>
        <taxon>Streptophyta</taxon>
        <taxon>Embryophyta</taxon>
        <taxon>Tracheophyta</taxon>
        <taxon>Spermatophyta</taxon>
        <taxon>Magnoliopsida</taxon>
        <taxon>eudicotyledons</taxon>
        <taxon>Gunneridae</taxon>
        <taxon>Pentapetalae</taxon>
        <taxon>rosids</taxon>
        <taxon>fabids</taxon>
        <taxon>Fabales</taxon>
        <taxon>Quillajaceae</taxon>
        <taxon>Quillaja</taxon>
    </lineage>
</organism>
<dbReference type="SMART" id="SM00829">
    <property type="entry name" value="PKS_ER"/>
    <property type="match status" value="1"/>
</dbReference>
<proteinExistence type="predicted"/>
<sequence>MAARKLMHAVQYNGYGGGPAELQHVEIPIPIPQQDEVLIKVEATSINPFDWKVQKGMLWPLFPRKFPYIPGQDLAGEVVEVGSGIQNFKPNDKVIAMLDPFQGGELAEYAVAKESLVAKRPSEVSAHEGSGIPVAGLTAHHALTQCAGIKLNGSGPKRNLLITAASDGVGLYAAQLSKLGNTHVTATCGARNIEFVRSLGADEVIDYKTQDGANLKSPSGKKYDAVINCASCIAWSTFEPNLSDYGKVIEVTPRPSTMIRVALKKLTLSRKQLVPLFLDAKVENIEYLVRLVNQGKLKVVIDSKYSLSKVEDAWAKSIEVHATGKMTVEP</sequence>
<accession>A0AAD7LP36</accession>
<dbReference type="Pfam" id="PF08240">
    <property type="entry name" value="ADH_N"/>
    <property type="match status" value="1"/>
</dbReference>
<dbReference type="SUPFAM" id="SSF50129">
    <property type="entry name" value="GroES-like"/>
    <property type="match status" value="1"/>
</dbReference>
<dbReference type="InterPro" id="IPR020843">
    <property type="entry name" value="ER"/>
</dbReference>
<keyword evidence="3" id="KW-1185">Reference proteome</keyword>
<feature type="domain" description="Enoyl reductase (ER)" evidence="1">
    <location>
        <begin position="17"/>
        <end position="328"/>
    </location>
</feature>
<dbReference type="EMBL" id="JARAOO010000007">
    <property type="protein sequence ID" value="KAJ7961608.1"/>
    <property type="molecule type" value="Genomic_DNA"/>
</dbReference>
<evidence type="ECO:0000313" key="3">
    <source>
        <dbReference type="Proteomes" id="UP001163823"/>
    </source>
</evidence>
<dbReference type="AlphaFoldDB" id="A0AAD7LP36"/>
<name>A0AAD7LP36_QUISA</name>
<dbReference type="KEGG" id="qsa:O6P43_016935"/>
<dbReference type="SUPFAM" id="SSF51735">
    <property type="entry name" value="NAD(P)-binding Rossmann-fold domains"/>
    <property type="match status" value="1"/>
</dbReference>
<dbReference type="InterPro" id="IPR011032">
    <property type="entry name" value="GroES-like_sf"/>
</dbReference>